<organism evidence="1">
    <name type="scientific">viral metagenome</name>
    <dbReference type="NCBI Taxonomy" id="1070528"/>
    <lineage>
        <taxon>unclassified sequences</taxon>
        <taxon>metagenomes</taxon>
        <taxon>organismal metagenomes</taxon>
    </lineage>
</organism>
<evidence type="ECO:0000313" key="1">
    <source>
        <dbReference type="EMBL" id="QHT83704.1"/>
    </source>
</evidence>
<sequence length="272" mass="30381">MNTIFEFNHQPIISWKGQTFNQIISVIKKNPGKIDTTNDIHNLFLPNPLKIYRREIANKPNDSTCNKYSSIKIDEIDRPGGSIINTISTINNNFNNKNYNGLANTIDNTLPNNICEDPGTCMAFLSPALNAKRRVRSAGMIKQKYDPKNRAKYYTDTNQYLTSRNITFEKNQFRYPTSDASYCVVYNPNNKQFAQQGAVTSSSLITRVKYDTITSAAAQTSQPLGLATSNALAYGVSDNGYTVKAKIGYPLPSYPSFKNGVLKKCISTNIRG</sequence>
<reference evidence="1" key="1">
    <citation type="journal article" date="2020" name="Nature">
        <title>Giant virus diversity and host interactions through global metagenomics.</title>
        <authorList>
            <person name="Schulz F."/>
            <person name="Roux S."/>
            <person name="Paez-Espino D."/>
            <person name="Jungbluth S."/>
            <person name="Walsh D.A."/>
            <person name="Denef V.J."/>
            <person name="McMahon K.D."/>
            <person name="Konstantinidis K.T."/>
            <person name="Eloe-Fadrosh E.A."/>
            <person name="Kyrpides N.C."/>
            <person name="Woyke T."/>
        </authorList>
    </citation>
    <scope>NUCLEOTIDE SEQUENCE</scope>
    <source>
        <strain evidence="1">GVMAG-M-3300023184-168</strain>
    </source>
</reference>
<proteinExistence type="predicted"/>
<dbReference type="AlphaFoldDB" id="A0A6C0HTB1"/>
<dbReference type="EMBL" id="MN740010">
    <property type="protein sequence ID" value="QHT83704.1"/>
    <property type="molecule type" value="Genomic_DNA"/>
</dbReference>
<accession>A0A6C0HTB1</accession>
<protein>
    <submittedName>
        <fullName evidence="1">Uncharacterized protein</fullName>
    </submittedName>
</protein>
<name>A0A6C0HTB1_9ZZZZ</name>